<dbReference type="GeneID" id="56061626"/>
<gene>
    <name evidence="1" type="ORF">C5F49_06550</name>
</gene>
<protein>
    <recommendedName>
        <fullName evidence="3">GIY-YIG domain-containing protein</fullName>
    </recommendedName>
</protein>
<dbReference type="AlphaFoldDB" id="A0A7D5M2B9"/>
<name>A0A7D5M2B9_9ARCH</name>
<sequence length="166" mass="19202">MSIQILQYEFLGPIPLEEWGPPMEKLVYLILSRDKDKFNIVYVGDCEKTEDKSFFLQHSQYKCWVDHSGSEKSLYLAILPLFESDSERRKIIFQKIIAHYKPLCNSADMPKSKPDYIVRKSEDVNTKSEKIVCLCCGAEMKPEKLLQKSTLFRCTGCGLSDTRMNC</sequence>
<proteinExistence type="predicted"/>
<accession>A0A7D5M2B9</accession>
<evidence type="ECO:0000313" key="2">
    <source>
        <dbReference type="Proteomes" id="UP000509441"/>
    </source>
</evidence>
<dbReference type="RefSeq" id="WP_179362248.1">
    <property type="nucleotide sequence ID" value="NZ_CP026994.1"/>
</dbReference>
<dbReference type="Proteomes" id="UP000509441">
    <property type="component" value="Chromosome"/>
</dbReference>
<dbReference type="OrthoDB" id="11602at2157"/>
<organism evidence="1 2">
    <name type="scientific">Nitrosopumilus oxyclinae</name>
    <dbReference type="NCBI Taxonomy" id="1959104"/>
    <lineage>
        <taxon>Archaea</taxon>
        <taxon>Nitrososphaerota</taxon>
        <taxon>Nitrososphaeria</taxon>
        <taxon>Nitrosopumilales</taxon>
        <taxon>Nitrosopumilaceae</taxon>
        <taxon>Nitrosopumilus</taxon>
    </lineage>
</organism>
<dbReference type="EMBL" id="CP026994">
    <property type="protein sequence ID" value="QLH05012.1"/>
    <property type="molecule type" value="Genomic_DNA"/>
</dbReference>
<evidence type="ECO:0000313" key="1">
    <source>
        <dbReference type="EMBL" id="QLH05012.1"/>
    </source>
</evidence>
<reference evidence="1 2" key="1">
    <citation type="submission" date="2018-02" db="EMBL/GenBank/DDBJ databases">
        <title>Complete genome of Nitrosopumilus oxyclinae HCE1.</title>
        <authorList>
            <person name="Qin W."/>
            <person name="Zheng Y."/>
            <person name="Stahl D.A."/>
        </authorList>
    </citation>
    <scope>NUCLEOTIDE SEQUENCE [LARGE SCALE GENOMIC DNA]</scope>
    <source>
        <strain evidence="1 2">HCE1</strain>
    </source>
</reference>
<keyword evidence="2" id="KW-1185">Reference proteome</keyword>
<dbReference type="KEGG" id="nox:C5F49_06550"/>
<evidence type="ECO:0008006" key="3">
    <source>
        <dbReference type="Google" id="ProtNLM"/>
    </source>
</evidence>